<keyword evidence="4" id="KW-1185">Reference proteome</keyword>
<evidence type="ECO:0000313" key="4">
    <source>
        <dbReference type="Proteomes" id="UP000316714"/>
    </source>
</evidence>
<gene>
    <name evidence="3" type="ORF">KOR34_18300</name>
</gene>
<dbReference type="RefSeq" id="WP_146564171.1">
    <property type="nucleotide sequence ID" value="NZ_SIHJ01000001.1"/>
</dbReference>
<feature type="signal peptide" evidence="1">
    <location>
        <begin position="1"/>
        <end position="27"/>
    </location>
</feature>
<name>A0A5C5VGQ1_9BACT</name>
<evidence type="ECO:0000256" key="1">
    <source>
        <dbReference type="SAM" id="SignalP"/>
    </source>
</evidence>
<reference evidence="3 4" key="1">
    <citation type="submission" date="2019-02" db="EMBL/GenBank/DDBJ databases">
        <title>Deep-cultivation of Planctomycetes and their phenomic and genomic characterization uncovers novel biology.</title>
        <authorList>
            <person name="Wiegand S."/>
            <person name="Jogler M."/>
            <person name="Boedeker C."/>
            <person name="Pinto D."/>
            <person name="Vollmers J."/>
            <person name="Rivas-Marin E."/>
            <person name="Kohn T."/>
            <person name="Peeters S.H."/>
            <person name="Heuer A."/>
            <person name="Rast P."/>
            <person name="Oberbeckmann S."/>
            <person name="Bunk B."/>
            <person name="Jeske O."/>
            <person name="Meyerdierks A."/>
            <person name="Storesund J.E."/>
            <person name="Kallscheuer N."/>
            <person name="Luecker S."/>
            <person name="Lage O.M."/>
            <person name="Pohl T."/>
            <person name="Merkel B.J."/>
            <person name="Hornburger P."/>
            <person name="Mueller R.-W."/>
            <person name="Bruemmer F."/>
            <person name="Labrenz M."/>
            <person name="Spormann A.M."/>
            <person name="Op Den Camp H."/>
            <person name="Overmann J."/>
            <person name="Amann R."/>
            <person name="Jetten M.S.M."/>
            <person name="Mascher T."/>
            <person name="Medema M.H."/>
            <person name="Devos D.P."/>
            <person name="Kaster A.-K."/>
            <person name="Ovreas L."/>
            <person name="Rohde M."/>
            <person name="Galperin M.Y."/>
            <person name="Jogler C."/>
        </authorList>
    </citation>
    <scope>NUCLEOTIDE SEQUENCE [LARGE SCALE GENOMIC DNA]</scope>
    <source>
        <strain evidence="3 4">KOR34</strain>
    </source>
</reference>
<dbReference type="EMBL" id="SIHJ01000001">
    <property type="protein sequence ID" value="TWT36885.1"/>
    <property type="molecule type" value="Genomic_DNA"/>
</dbReference>
<dbReference type="Proteomes" id="UP000316714">
    <property type="component" value="Unassembled WGS sequence"/>
</dbReference>
<dbReference type="GO" id="GO:0016787">
    <property type="term" value="F:hydrolase activity"/>
    <property type="evidence" value="ECO:0007669"/>
    <property type="project" value="UniProtKB-KW"/>
</dbReference>
<evidence type="ECO:0000259" key="2">
    <source>
        <dbReference type="Pfam" id="PF12697"/>
    </source>
</evidence>
<dbReference type="AlphaFoldDB" id="A0A5C5VGQ1"/>
<sequence precursor="true">MPRATLQRWTRVATLLLAAVGARPALCSEVVWRPPGVVPSASAWSDTAGLSAAEATYAAAVRAHADGDPTCVDNYFRSAAHSWRDLEACLAAGRPAPPRVTELYDSALAQMLITAQQFGRWDPCRGLSADGVVVPARYSGFLWTPDAFAVLNPVGSYEDPVLLRQHRGTGLGLALVARRNTANPAPFTHARQVFSATVVLRTSADRSGYELRFYDPLRVSSTMVAGRRVAIERDLSAPFAFIGLTDDRQWIDGFIRPNDGGPREGLYMIEPFQPGKIPVVLVHGLLSDPRTWVAMTNELRARPDLNDRFQWLAFDYATGGPFLESAARLRRQLAEFRRVYDPARRDAALSRTVLVGHSMGGLVSKLQVTESGQTLWDAAATAPLASVRTTPEVRRLLQAEFYFRPSPDVSRVVYIATPHLGSYWAKRPVGRLVSSMVRPSARRNAEFDQLVRDNPGLLRNGDVDRLPTSIDLLEPSSPLLQATAALPYNPAVALHSIIGEDRYDWSGEPTDGIVPAWSARLRGVATERVVDASHLQMNKVEPTVKEVENILRLHLAEHARRLAAQRTPADWD</sequence>
<evidence type="ECO:0000313" key="3">
    <source>
        <dbReference type="EMBL" id="TWT36885.1"/>
    </source>
</evidence>
<dbReference type="OrthoDB" id="869379at2"/>
<dbReference type="PANTHER" id="PTHR37946">
    <property type="entry name" value="SLL1969 PROTEIN"/>
    <property type="match status" value="1"/>
</dbReference>
<dbReference type="SUPFAM" id="SSF53474">
    <property type="entry name" value="alpha/beta-Hydrolases"/>
    <property type="match status" value="1"/>
</dbReference>
<accession>A0A5C5VGQ1</accession>
<dbReference type="Pfam" id="PF12697">
    <property type="entry name" value="Abhydrolase_6"/>
    <property type="match status" value="1"/>
</dbReference>
<keyword evidence="3" id="KW-0378">Hydrolase</keyword>
<protein>
    <submittedName>
        <fullName evidence="3">Alpha/beta hydrolase family protein</fullName>
    </submittedName>
</protein>
<feature type="chain" id="PRO_5022935430" evidence="1">
    <location>
        <begin position="28"/>
        <end position="572"/>
    </location>
</feature>
<dbReference type="PANTHER" id="PTHR37946:SF1">
    <property type="entry name" value="SLL1969 PROTEIN"/>
    <property type="match status" value="1"/>
</dbReference>
<dbReference type="Gene3D" id="3.40.50.1820">
    <property type="entry name" value="alpha/beta hydrolase"/>
    <property type="match status" value="1"/>
</dbReference>
<keyword evidence="1" id="KW-0732">Signal</keyword>
<proteinExistence type="predicted"/>
<dbReference type="InterPro" id="IPR029058">
    <property type="entry name" value="AB_hydrolase_fold"/>
</dbReference>
<feature type="domain" description="AB hydrolase-1" evidence="2">
    <location>
        <begin position="279"/>
        <end position="535"/>
    </location>
</feature>
<organism evidence="3 4">
    <name type="scientific">Posidoniimonas corsicana</name>
    <dbReference type="NCBI Taxonomy" id="1938618"/>
    <lineage>
        <taxon>Bacteria</taxon>
        <taxon>Pseudomonadati</taxon>
        <taxon>Planctomycetota</taxon>
        <taxon>Planctomycetia</taxon>
        <taxon>Pirellulales</taxon>
        <taxon>Lacipirellulaceae</taxon>
        <taxon>Posidoniimonas</taxon>
    </lineage>
</organism>
<dbReference type="InterPro" id="IPR000073">
    <property type="entry name" value="AB_hydrolase_1"/>
</dbReference>
<comment type="caution">
    <text evidence="3">The sequence shown here is derived from an EMBL/GenBank/DDBJ whole genome shotgun (WGS) entry which is preliminary data.</text>
</comment>